<protein>
    <submittedName>
        <fullName evidence="1">Uncharacterized protein</fullName>
    </submittedName>
</protein>
<evidence type="ECO:0000313" key="1">
    <source>
        <dbReference type="EMBL" id="ALP47806.1"/>
    </source>
</evidence>
<organism evidence="1 2">
    <name type="scientific">Escherichia phage GA2A</name>
    <dbReference type="NCBI Taxonomy" id="1755695"/>
    <lineage>
        <taxon>Viruses</taxon>
        <taxon>Duplodnaviria</taxon>
        <taxon>Heunggongvirae</taxon>
        <taxon>Uroviricota</taxon>
        <taxon>Caudoviricetes</taxon>
        <taxon>Autographivirales</taxon>
        <taxon>Autotranscriptaviridae</taxon>
        <taxon>Studiervirinae</taxon>
        <taxon>Kayfunavirus</taxon>
        <taxon>Kayfunavirus GA2A</taxon>
    </lineage>
</organism>
<sequence length="84" mass="9056">MTVASAPVVQTVSGIVGTSIKVELTELVDVTDWSLLAVSVDDPAVTYSRRTNSLYFKASVAGDYQIIISYDGSPVRTFKLQVTN</sequence>
<proteinExistence type="predicted"/>
<dbReference type="KEGG" id="vg:30309938"/>
<evidence type="ECO:0000313" key="2">
    <source>
        <dbReference type="Proteomes" id="UP000204484"/>
    </source>
</evidence>
<keyword evidence="2" id="KW-1185">Reference proteome</keyword>
<reference evidence="2" key="1">
    <citation type="submission" date="2015-11" db="EMBL/GenBank/DDBJ databases">
        <authorList>
            <person name="Alasiri N."/>
            <person name="Anany H."/>
            <person name="Kropinski A.M."/>
            <person name="Griffiths M.W."/>
        </authorList>
    </citation>
    <scope>NUCLEOTIDE SEQUENCE [LARGE SCALE GENOMIC DNA]</scope>
</reference>
<gene>
    <name evidence="1" type="ORF">GA2A_39</name>
</gene>
<dbReference type="RefSeq" id="YP_009324975.1">
    <property type="nucleotide sequence ID" value="NC_031943.1"/>
</dbReference>
<dbReference type="EMBL" id="KT990215">
    <property type="protein sequence ID" value="ALP47806.1"/>
    <property type="molecule type" value="Genomic_DNA"/>
</dbReference>
<dbReference type="GeneID" id="30309938"/>
<name>A0A1B0TR34_9CAUD</name>
<accession>A0A1B0TR34</accession>
<dbReference type="OrthoDB" id="25109at10239"/>
<dbReference type="Proteomes" id="UP000204484">
    <property type="component" value="Segment"/>
</dbReference>